<comment type="caution">
    <text evidence="1">The sequence shown here is derived from an EMBL/GenBank/DDBJ whole genome shotgun (WGS) entry which is preliminary data.</text>
</comment>
<name>A0A4Z2HYS5_9TELE</name>
<dbReference type="EMBL" id="SRLO01000167">
    <property type="protein sequence ID" value="TNN70133.1"/>
    <property type="molecule type" value="Genomic_DNA"/>
</dbReference>
<accession>A0A4Z2HYS5</accession>
<organism evidence="1 2">
    <name type="scientific">Liparis tanakae</name>
    <name type="common">Tanaka's snailfish</name>
    <dbReference type="NCBI Taxonomy" id="230148"/>
    <lineage>
        <taxon>Eukaryota</taxon>
        <taxon>Metazoa</taxon>
        <taxon>Chordata</taxon>
        <taxon>Craniata</taxon>
        <taxon>Vertebrata</taxon>
        <taxon>Euteleostomi</taxon>
        <taxon>Actinopterygii</taxon>
        <taxon>Neopterygii</taxon>
        <taxon>Teleostei</taxon>
        <taxon>Neoteleostei</taxon>
        <taxon>Acanthomorphata</taxon>
        <taxon>Eupercaria</taxon>
        <taxon>Perciformes</taxon>
        <taxon>Cottioidei</taxon>
        <taxon>Cottales</taxon>
        <taxon>Liparidae</taxon>
        <taxon>Liparis</taxon>
    </lineage>
</organism>
<evidence type="ECO:0000313" key="2">
    <source>
        <dbReference type="Proteomes" id="UP000314294"/>
    </source>
</evidence>
<protein>
    <submittedName>
        <fullName evidence="1">Uncharacterized protein</fullName>
    </submittedName>
</protein>
<reference evidence="1 2" key="1">
    <citation type="submission" date="2019-03" db="EMBL/GenBank/DDBJ databases">
        <title>First draft genome of Liparis tanakae, snailfish: a comprehensive survey of snailfish specific genes.</title>
        <authorList>
            <person name="Kim W."/>
            <person name="Song I."/>
            <person name="Jeong J.-H."/>
            <person name="Kim D."/>
            <person name="Kim S."/>
            <person name="Ryu S."/>
            <person name="Song J.Y."/>
            <person name="Lee S.K."/>
        </authorList>
    </citation>
    <scope>NUCLEOTIDE SEQUENCE [LARGE SCALE GENOMIC DNA]</scope>
    <source>
        <tissue evidence="1">Muscle</tissue>
    </source>
</reference>
<evidence type="ECO:0000313" key="1">
    <source>
        <dbReference type="EMBL" id="TNN70133.1"/>
    </source>
</evidence>
<sequence>MGHLSRGLGGLALSTNEHCDIQTMKKLSAAQPERVLPAPLQLPPLSGLQVGPPRSISPVDPFILSSRRTPATITPLPCRAAHTGSALAKWCLLSVPSNQ</sequence>
<dbReference type="AlphaFoldDB" id="A0A4Z2HYS5"/>
<keyword evidence="2" id="KW-1185">Reference proteome</keyword>
<proteinExistence type="predicted"/>
<gene>
    <name evidence="1" type="ORF">EYF80_019633</name>
</gene>
<dbReference type="Proteomes" id="UP000314294">
    <property type="component" value="Unassembled WGS sequence"/>
</dbReference>